<dbReference type="eggNOG" id="ENOG502ZAB6">
    <property type="taxonomic scope" value="Bacteria"/>
</dbReference>
<dbReference type="Proteomes" id="UP000013911">
    <property type="component" value="Unassembled WGS sequence"/>
</dbReference>
<keyword evidence="1" id="KW-0812">Transmembrane</keyword>
<feature type="transmembrane region" description="Helical" evidence="1">
    <location>
        <begin position="203"/>
        <end position="225"/>
    </location>
</feature>
<feature type="transmembrane region" description="Helical" evidence="1">
    <location>
        <begin position="176"/>
        <end position="197"/>
    </location>
</feature>
<dbReference type="PATRIC" id="fig|1285586.5.peg.4148"/>
<sequence length="520" mass="58322">MLVNLRSNLCSPVLLFGFVLSLICYLFSKQPDYLLLLTIAQLFFVPATLKMVLPFKKIGNGMMASMMLAITLLHWWPDGGLAIVLAFVYVIYTAFIALHGVRRFLQRGFTNIAEIAIDMGLIYLFVGGLWFFAFIADLDTGFSPLITWLTAIHFHYSACLLAISIGLFGRLHKSTSYSAVVVILLAGPILVALGITFSTSIEIVSVGLYIFAIYCLFILAIKTGFPRAQGLLLRISYGALCITILWSLLYAFGNFAGVSFVGIPDMLHFHGLMNCLFFGGIGVVAWAIEVPKTTHHNFTFPVSQIRGKLRVSGDAHPGLVDALSDFIDTTKLPAALPHFYEQTNAYRLTASVQWSTWFKPFALLYQGISRWMQQLNLPFTRKQMEMTGEIVKVDAEQDGRSAPRAWIRKIEQQTTFVAIYSKHTTAQTTYMNIALPLPFSTMIGVLYLYEKDGQLHITSAHEGDAGIYLAISHYLFKLPLHEYFIITATNDRNLTAIHTMRILGLPFLRIDYQIERTINS</sequence>
<proteinExistence type="predicted"/>
<reference evidence="2 3" key="1">
    <citation type="submission" date="2013-04" db="EMBL/GenBank/DDBJ databases">
        <title>Draft genome of the heavy metal tolerant bacterium Lysinibacillus sphaericus strain OT4b.31.</title>
        <authorList>
            <person name="Pena-Montenegro T.D."/>
            <person name="Dussan J."/>
        </authorList>
    </citation>
    <scope>NUCLEOTIDE SEQUENCE [LARGE SCALE GENOMIC DNA]</scope>
    <source>
        <strain evidence="2 3">OT4b.31</strain>
    </source>
</reference>
<feature type="transmembrane region" description="Helical" evidence="1">
    <location>
        <begin position="269"/>
        <end position="288"/>
    </location>
</feature>
<gene>
    <name evidence="2" type="ORF">H131_19917</name>
</gene>
<comment type="caution">
    <text evidence="2">The sequence shown here is derived from an EMBL/GenBank/DDBJ whole genome shotgun (WGS) entry which is preliminary data.</text>
</comment>
<dbReference type="OrthoDB" id="2614436at2"/>
<dbReference type="InterPro" id="IPR025450">
    <property type="entry name" value="YndJ-like"/>
</dbReference>
<feature type="transmembrane region" description="Helical" evidence="1">
    <location>
        <begin position="145"/>
        <end position="169"/>
    </location>
</feature>
<feature type="transmembrane region" description="Helical" evidence="1">
    <location>
        <begin position="9"/>
        <end position="28"/>
    </location>
</feature>
<dbReference type="AlphaFoldDB" id="R7Z9E1"/>
<keyword evidence="1" id="KW-1133">Transmembrane helix</keyword>
<feature type="transmembrane region" description="Helical" evidence="1">
    <location>
        <begin position="113"/>
        <end position="133"/>
    </location>
</feature>
<evidence type="ECO:0000256" key="1">
    <source>
        <dbReference type="SAM" id="Phobius"/>
    </source>
</evidence>
<feature type="transmembrane region" description="Helical" evidence="1">
    <location>
        <begin position="82"/>
        <end position="101"/>
    </location>
</feature>
<name>R7Z9E1_LYSSH</name>
<dbReference type="EMBL" id="AQPX01000029">
    <property type="protein sequence ID" value="EON70738.1"/>
    <property type="molecule type" value="Genomic_DNA"/>
</dbReference>
<evidence type="ECO:0008006" key="4">
    <source>
        <dbReference type="Google" id="ProtNLM"/>
    </source>
</evidence>
<dbReference type="HOGENOM" id="CLU_036184_0_0_9"/>
<evidence type="ECO:0000313" key="3">
    <source>
        <dbReference type="Proteomes" id="UP000013911"/>
    </source>
</evidence>
<accession>R7Z9E1</accession>
<evidence type="ECO:0000313" key="2">
    <source>
        <dbReference type="EMBL" id="EON70738.1"/>
    </source>
</evidence>
<keyword evidence="1" id="KW-0472">Membrane</keyword>
<feature type="transmembrane region" description="Helical" evidence="1">
    <location>
        <begin position="34"/>
        <end position="53"/>
    </location>
</feature>
<dbReference type="Pfam" id="PF14158">
    <property type="entry name" value="YndJ"/>
    <property type="match status" value="1"/>
</dbReference>
<protein>
    <recommendedName>
        <fullName evidence="4">YndJ-like protein</fullName>
    </recommendedName>
</protein>
<feature type="transmembrane region" description="Helical" evidence="1">
    <location>
        <begin position="237"/>
        <end position="263"/>
    </location>
</feature>
<organism evidence="2 3">
    <name type="scientific">Lysinibacillus sphaericus OT4b.31</name>
    <dbReference type="NCBI Taxonomy" id="1285586"/>
    <lineage>
        <taxon>Bacteria</taxon>
        <taxon>Bacillati</taxon>
        <taxon>Bacillota</taxon>
        <taxon>Bacilli</taxon>
        <taxon>Bacillales</taxon>
        <taxon>Bacillaceae</taxon>
        <taxon>Lysinibacillus</taxon>
    </lineage>
</organism>
<dbReference type="RefSeq" id="WP_010860886.1">
    <property type="nucleotide sequence ID" value="NZ_KB933404.1"/>
</dbReference>